<keyword evidence="3" id="KW-1185">Reference proteome</keyword>
<name>A0A7K7S4K3_9PASS</name>
<organism evidence="2 3">
    <name type="scientific">Nesospiza acunhae</name>
    <dbReference type="NCBI Taxonomy" id="381881"/>
    <lineage>
        <taxon>Eukaryota</taxon>
        <taxon>Metazoa</taxon>
        <taxon>Chordata</taxon>
        <taxon>Craniata</taxon>
        <taxon>Vertebrata</taxon>
        <taxon>Euteleostomi</taxon>
        <taxon>Archelosauria</taxon>
        <taxon>Archosauria</taxon>
        <taxon>Dinosauria</taxon>
        <taxon>Saurischia</taxon>
        <taxon>Theropoda</taxon>
        <taxon>Coelurosauria</taxon>
        <taxon>Aves</taxon>
        <taxon>Neognathae</taxon>
        <taxon>Neoaves</taxon>
        <taxon>Telluraves</taxon>
        <taxon>Australaves</taxon>
        <taxon>Passeriformes</taxon>
        <taxon>Thraupidae</taxon>
        <taxon>Nesospiza</taxon>
    </lineage>
</organism>
<dbReference type="GO" id="GO:0003676">
    <property type="term" value="F:nucleic acid binding"/>
    <property type="evidence" value="ECO:0007669"/>
    <property type="project" value="InterPro"/>
</dbReference>
<evidence type="ECO:0000313" key="3">
    <source>
        <dbReference type="Proteomes" id="UP000549091"/>
    </source>
</evidence>
<evidence type="ECO:0000313" key="2">
    <source>
        <dbReference type="EMBL" id="NWZ99348.1"/>
    </source>
</evidence>
<dbReference type="Gene3D" id="3.30.70.330">
    <property type="match status" value="2"/>
</dbReference>
<feature type="non-terminal residue" evidence="2">
    <location>
        <position position="168"/>
    </location>
</feature>
<feature type="non-terminal residue" evidence="2">
    <location>
        <position position="1"/>
    </location>
</feature>
<gene>
    <name evidence="2" type="primary">Hnrnpl_1</name>
    <name evidence="2" type="ORF">NESACU_R10594</name>
</gene>
<dbReference type="Proteomes" id="UP000549091">
    <property type="component" value="Unassembled WGS sequence"/>
</dbReference>
<dbReference type="InterPro" id="IPR055204">
    <property type="entry name" value="HNRNPL_RRM"/>
</dbReference>
<dbReference type="AlphaFoldDB" id="A0A7K7S4K3"/>
<evidence type="ECO:0000259" key="1">
    <source>
        <dbReference type="Pfam" id="PF22976"/>
    </source>
</evidence>
<dbReference type="PANTHER" id="PTHR15592">
    <property type="entry name" value="MATRIN 3/NUCLEAR PROTEIN 220-RELATED"/>
    <property type="match status" value="1"/>
</dbReference>
<protein>
    <submittedName>
        <fullName evidence="2">HNRPL protein</fullName>
    </submittedName>
</protein>
<dbReference type="InterPro" id="IPR012677">
    <property type="entry name" value="Nucleotide-bd_a/b_plait_sf"/>
</dbReference>
<dbReference type="Pfam" id="PF22976">
    <property type="entry name" value="RRM_10"/>
    <property type="match status" value="1"/>
</dbReference>
<dbReference type="EMBL" id="VZSU01002147">
    <property type="protein sequence ID" value="NWZ99348.1"/>
    <property type="molecule type" value="Genomic_DNA"/>
</dbReference>
<dbReference type="InterPro" id="IPR035979">
    <property type="entry name" value="RBD_domain_sf"/>
</dbReference>
<dbReference type="Pfam" id="PF13893">
    <property type="entry name" value="RRM_5"/>
    <property type="match status" value="1"/>
</dbReference>
<comment type="caution">
    <text evidence="2">The sequence shown here is derived from an EMBL/GenBank/DDBJ whole genome shotgun (WGS) entry which is preliminary data.</text>
</comment>
<accession>A0A7K7S4K3</accession>
<sequence>QVKFMKSKPGAAMVEMADGYAVDRAITHLNNNFMFGQKLNVCVSKQHAIMPGQSYGLEDGSCSYKDFSGSRNNRFSTPEQAAKNRIQHPSNVLHFFNAPLDVTEDNFYEVRVPFGLGVILGRSSSGLLEWDSKSDALETLGFLNHFQMKNPSECFSLSLLFLSLSLLS</sequence>
<feature type="domain" description="Heterogeneous nuclear ribonucleoprotein L RRM" evidence="1">
    <location>
        <begin position="83"/>
        <end position="158"/>
    </location>
</feature>
<proteinExistence type="predicted"/>
<reference evidence="2 3" key="1">
    <citation type="submission" date="2019-09" db="EMBL/GenBank/DDBJ databases">
        <title>Bird 10,000 Genomes (B10K) Project - Family phase.</title>
        <authorList>
            <person name="Zhang G."/>
        </authorList>
    </citation>
    <scope>NUCLEOTIDE SEQUENCE [LARGE SCALE GENOMIC DNA]</scope>
    <source>
        <strain evidence="2">OUT-0053</strain>
        <tissue evidence="2">Muscle</tissue>
    </source>
</reference>
<dbReference type="SUPFAM" id="SSF54928">
    <property type="entry name" value="RNA-binding domain, RBD"/>
    <property type="match status" value="1"/>
</dbReference>